<dbReference type="EMBL" id="JBHTIF010000001">
    <property type="protein sequence ID" value="MFD0724699.1"/>
    <property type="molecule type" value="Genomic_DNA"/>
</dbReference>
<evidence type="ECO:0000259" key="2">
    <source>
        <dbReference type="Pfam" id="PF00144"/>
    </source>
</evidence>
<evidence type="ECO:0000313" key="4">
    <source>
        <dbReference type="Proteomes" id="UP001597110"/>
    </source>
</evidence>
<evidence type="ECO:0000313" key="3">
    <source>
        <dbReference type="EMBL" id="MFD0724699.1"/>
    </source>
</evidence>
<gene>
    <name evidence="3" type="ORF">ACFQ0E_03705</name>
</gene>
<proteinExistence type="predicted"/>
<reference evidence="4" key="1">
    <citation type="journal article" date="2019" name="Int. J. Syst. Evol. Microbiol.">
        <title>The Global Catalogue of Microorganisms (GCM) 10K type strain sequencing project: providing services to taxonomists for standard genome sequencing and annotation.</title>
        <authorList>
            <consortium name="The Broad Institute Genomics Platform"/>
            <consortium name="The Broad Institute Genome Sequencing Center for Infectious Disease"/>
            <person name="Wu L."/>
            <person name="Ma J."/>
        </authorList>
    </citation>
    <scope>NUCLEOTIDE SEQUENCE [LARGE SCALE GENOMIC DNA]</scope>
    <source>
        <strain evidence="4">CCUG 55585</strain>
    </source>
</reference>
<dbReference type="Proteomes" id="UP001597110">
    <property type="component" value="Unassembled WGS sequence"/>
</dbReference>
<feature type="domain" description="Beta-lactamase-related" evidence="2">
    <location>
        <begin position="34"/>
        <end position="333"/>
    </location>
</feature>
<dbReference type="EC" id="3.-.-.-" evidence="3"/>
<dbReference type="SUPFAM" id="SSF56601">
    <property type="entry name" value="beta-lactamase/transpeptidase-like"/>
    <property type="match status" value="1"/>
</dbReference>
<dbReference type="PANTHER" id="PTHR43283:SF3">
    <property type="entry name" value="BETA-LACTAMASE FAMILY PROTEIN (AFU_ORTHOLOGUE AFUA_5G07500)"/>
    <property type="match status" value="1"/>
</dbReference>
<dbReference type="GO" id="GO:0016787">
    <property type="term" value="F:hydrolase activity"/>
    <property type="evidence" value="ECO:0007669"/>
    <property type="project" value="UniProtKB-KW"/>
</dbReference>
<dbReference type="InterPro" id="IPR050789">
    <property type="entry name" value="Diverse_Enzym_Activities"/>
</dbReference>
<keyword evidence="3" id="KW-0378">Hydrolase</keyword>
<keyword evidence="1" id="KW-0732">Signal</keyword>
<feature type="signal peptide" evidence="1">
    <location>
        <begin position="1"/>
        <end position="22"/>
    </location>
</feature>
<sequence>MLRILVATFGLTALLGATMAQAVPRYDFSPVTAEMQSFVQTYALDGASLRVNKAGNVVYRQAFGQYTLGTQVRIASASKWVSALTLARLVEKGQLRWTDTVGQYFPTVEPAKRGITLEQLFSHTSGLPGGDDSCMSNPLFTLATCANRILQQSTMIGEPGQVFSYGGNSMQVAGRMAELATGRSWDDLFIDEMVVPLGLNATDFATSSTEPGYVRNTNPRIAGGVRSTLEDYGRIVDMVLANGCLDNTLLLPCRPSRRFLSQATIEAMARDRTVGTTDISRPPTSTGYGYGLGQWIDPTSPLIVSSPGAFGFTPWVDRVNGIAGVFLVDDLNTRVVEDIEDIRAMVNAVTATGGRRVAPVLPANPTAAELQASRPVRADNHARR</sequence>
<dbReference type="PANTHER" id="PTHR43283">
    <property type="entry name" value="BETA-LACTAMASE-RELATED"/>
    <property type="match status" value="1"/>
</dbReference>
<dbReference type="Gene3D" id="3.40.710.10">
    <property type="entry name" value="DD-peptidase/beta-lactamase superfamily"/>
    <property type="match status" value="1"/>
</dbReference>
<dbReference type="InterPro" id="IPR001466">
    <property type="entry name" value="Beta-lactam-related"/>
</dbReference>
<organism evidence="3 4">
    <name type="scientific">Lysobacter brunescens</name>
    <dbReference type="NCBI Taxonomy" id="262323"/>
    <lineage>
        <taxon>Bacteria</taxon>
        <taxon>Pseudomonadati</taxon>
        <taxon>Pseudomonadota</taxon>
        <taxon>Gammaproteobacteria</taxon>
        <taxon>Lysobacterales</taxon>
        <taxon>Lysobacteraceae</taxon>
        <taxon>Lysobacter</taxon>
    </lineage>
</organism>
<accession>A0ABW2YE57</accession>
<comment type="caution">
    <text evidence="3">The sequence shown here is derived from an EMBL/GenBank/DDBJ whole genome shotgun (WGS) entry which is preliminary data.</text>
</comment>
<dbReference type="RefSeq" id="WP_386822348.1">
    <property type="nucleotide sequence ID" value="NZ_JBHTIF010000001.1"/>
</dbReference>
<dbReference type="InterPro" id="IPR012338">
    <property type="entry name" value="Beta-lactam/transpept-like"/>
</dbReference>
<name>A0ABW2YE57_9GAMM</name>
<keyword evidence="4" id="KW-1185">Reference proteome</keyword>
<feature type="chain" id="PRO_5046164897" evidence="1">
    <location>
        <begin position="23"/>
        <end position="384"/>
    </location>
</feature>
<dbReference type="Pfam" id="PF00144">
    <property type="entry name" value="Beta-lactamase"/>
    <property type="match status" value="1"/>
</dbReference>
<protein>
    <submittedName>
        <fullName evidence="3">Serine hydrolase domain-containing protein</fullName>
        <ecNumber evidence="3">3.-.-.-</ecNumber>
    </submittedName>
</protein>
<evidence type="ECO:0000256" key="1">
    <source>
        <dbReference type="SAM" id="SignalP"/>
    </source>
</evidence>